<feature type="compositionally biased region" description="Polar residues" evidence="1">
    <location>
        <begin position="267"/>
        <end position="281"/>
    </location>
</feature>
<feature type="region of interest" description="Disordered" evidence="1">
    <location>
        <begin position="409"/>
        <end position="571"/>
    </location>
</feature>
<feature type="compositionally biased region" description="Polar residues" evidence="1">
    <location>
        <begin position="435"/>
        <end position="452"/>
    </location>
</feature>
<feature type="compositionally biased region" description="Acidic residues" evidence="1">
    <location>
        <begin position="148"/>
        <end position="157"/>
    </location>
</feature>
<feature type="compositionally biased region" description="Basic and acidic residues" evidence="1">
    <location>
        <begin position="471"/>
        <end position="481"/>
    </location>
</feature>
<feature type="region of interest" description="Disordered" evidence="1">
    <location>
        <begin position="345"/>
        <end position="397"/>
    </location>
</feature>
<dbReference type="Proteomes" id="UP000279259">
    <property type="component" value="Unassembled WGS sequence"/>
</dbReference>
<gene>
    <name evidence="2" type="ORF">EHS25_008879</name>
</gene>
<evidence type="ECO:0000313" key="2">
    <source>
        <dbReference type="EMBL" id="RSH92463.1"/>
    </source>
</evidence>
<dbReference type="OrthoDB" id="3204900at2759"/>
<feature type="compositionally biased region" description="Basic and acidic residues" evidence="1">
    <location>
        <begin position="127"/>
        <end position="137"/>
    </location>
</feature>
<protein>
    <submittedName>
        <fullName evidence="2">Uncharacterized protein</fullName>
    </submittedName>
</protein>
<keyword evidence="3" id="KW-1185">Reference proteome</keyword>
<accession>A0A427YN04</accession>
<dbReference type="STRING" id="1890683.A0A427YN04"/>
<feature type="compositionally biased region" description="Low complexity" evidence="1">
    <location>
        <begin position="248"/>
        <end position="263"/>
    </location>
</feature>
<feature type="compositionally biased region" description="Low complexity" evidence="1">
    <location>
        <begin position="453"/>
        <end position="466"/>
    </location>
</feature>
<proteinExistence type="predicted"/>
<dbReference type="EMBL" id="RSCD01000006">
    <property type="protein sequence ID" value="RSH92463.1"/>
    <property type="molecule type" value="Genomic_DNA"/>
</dbReference>
<name>A0A427YN04_9TREE</name>
<sequence>MSPDPGLTPNKLKRLSLVASSSARPASLDLDRADRRGLALSPRAFDGEANLPGSGLLGGASAGAGASPRIGALGYGVEGRSGSGSGSASGGADGPSTPRTGRKGVRSSISYSPAPRMPGYAEPAGTSRREVQLDRTAPESGPTSADNPGEEDEEDEKEAERVKAKSKRAQTLTDKHADLLTLIAQRERRVNELRQELAAQESSLAQLKSRWTTIISRSTRPSVTQSSTSTSTATGPPFSSTHPARPGSTSSSASSAISSLATLPESPESSWTILVPGSNTPSRSGSGARSRPFLASQPGGDDQGVLQSLLNTASAIGADNLINPQAIQEGKKFWGQLVKTVSAAAGGTVPTSSPSSSSSPNPDHTTSAGPVSEGRDESRDGNAGNPNTGDGALGKLDLNSLKSMLTPWQAASASPLSPPPAPSNASRLPRARPNGTVSGTSESYRSAAGSTGSSTPRSATSFSSSSVQQEPEPRQKMRSGLDVEGDSTAPKRHMRRGVARLAPAGGAMKGEEGVGLKHQDEDETSPIETGPIEWDIMAPDYVASEAPRGEAEKDRAVVEEQEDEEEDEWGW</sequence>
<organism evidence="2 3">
    <name type="scientific">Saitozyma podzolica</name>
    <dbReference type="NCBI Taxonomy" id="1890683"/>
    <lineage>
        <taxon>Eukaryota</taxon>
        <taxon>Fungi</taxon>
        <taxon>Dikarya</taxon>
        <taxon>Basidiomycota</taxon>
        <taxon>Agaricomycotina</taxon>
        <taxon>Tremellomycetes</taxon>
        <taxon>Tremellales</taxon>
        <taxon>Trimorphomycetaceae</taxon>
        <taxon>Saitozyma</taxon>
    </lineage>
</organism>
<reference evidence="2 3" key="1">
    <citation type="submission" date="2018-11" db="EMBL/GenBank/DDBJ databases">
        <title>Genome sequence of Saitozyma podzolica DSM 27192.</title>
        <authorList>
            <person name="Aliyu H."/>
            <person name="Gorte O."/>
            <person name="Ochsenreither K."/>
        </authorList>
    </citation>
    <scope>NUCLEOTIDE SEQUENCE [LARGE SCALE GENOMIC DNA]</scope>
    <source>
        <strain evidence="2 3">DSM 27192</strain>
    </source>
</reference>
<feature type="region of interest" description="Disordered" evidence="1">
    <location>
        <begin position="43"/>
        <end position="177"/>
    </location>
</feature>
<feature type="compositionally biased region" description="Acidic residues" evidence="1">
    <location>
        <begin position="559"/>
        <end position="571"/>
    </location>
</feature>
<feature type="compositionally biased region" description="Low complexity" evidence="1">
    <location>
        <begin position="282"/>
        <end position="291"/>
    </location>
</feature>
<dbReference type="AlphaFoldDB" id="A0A427YN04"/>
<feature type="compositionally biased region" description="Low complexity" evidence="1">
    <location>
        <begin position="348"/>
        <end position="367"/>
    </location>
</feature>
<feature type="compositionally biased region" description="Low complexity" evidence="1">
    <location>
        <begin position="218"/>
        <end position="241"/>
    </location>
</feature>
<comment type="caution">
    <text evidence="2">The sequence shown here is derived from an EMBL/GenBank/DDBJ whole genome shotgun (WGS) entry which is preliminary data.</text>
</comment>
<feature type="compositionally biased region" description="Basic and acidic residues" evidence="1">
    <location>
        <begin position="509"/>
        <end position="520"/>
    </location>
</feature>
<feature type="region of interest" description="Disordered" evidence="1">
    <location>
        <begin position="218"/>
        <end position="300"/>
    </location>
</feature>
<evidence type="ECO:0000313" key="3">
    <source>
        <dbReference type="Proteomes" id="UP000279259"/>
    </source>
</evidence>
<feature type="compositionally biased region" description="Basic and acidic residues" evidence="1">
    <location>
        <begin position="547"/>
        <end position="558"/>
    </location>
</feature>
<feature type="compositionally biased region" description="Gly residues" evidence="1">
    <location>
        <begin position="73"/>
        <end position="93"/>
    </location>
</feature>
<feature type="compositionally biased region" description="Low complexity" evidence="1">
    <location>
        <begin position="423"/>
        <end position="433"/>
    </location>
</feature>
<evidence type="ECO:0000256" key="1">
    <source>
        <dbReference type="SAM" id="MobiDB-lite"/>
    </source>
</evidence>